<organism evidence="2 3">
    <name type="scientific">Cyclobacterium lianum</name>
    <dbReference type="NCBI Taxonomy" id="388280"/>
    <lineage>
        <taxon>Bacteria</taxon>
        <taxon>Pseudomonadati</taxon>
        <taxon>Bacteroidota</taxon>
        <taxon>Cytophagia</taxon>
        <taxon>Cytophagales</taxon>
        <taxon>Cyclobacteriaceae</taxon>
        <taxon>Cyclobacterium</taxon>
    </lineage>
</organism>
<dbReference type="STRING" id="388280.SAMN04488057_103286"/>
<gene>
    <name evidence="2" type="ORF">SAMN04488057_103286</name>
</gene>
<accession>A0A1M7LJ73</accession>
<dbReference type="AlphaFoldDB" id="A0A1M7LJ73"/>
<keyword evidence="3" id="KW-1185">Reference proteome</keyword>
<feature type="compositionally biased region" description="Pro residues" evidence="1">
    <location>
        <begin position="41"/>
        <end position="52"/>
    </location>
</feature>
<sequence length="52" mass="5827">MKKAAHRLSEENGRSRPVENASPVCYFGDPDIMEDYELPDPITPAPAKPKTR</sequence>
<feature type="compositionally biased region" description="Basic and acidic residues" evidence="1">
    <location>
        <begin position="7"/>
        <end position="17"/>
    </location>
</feature>
<name>A0A1M7LJ73_9BACT</name>
<evidence type="ECO:0000256" key="1">
    <source>
        <dbReference type="SAM" id="MobiDB-lite"/>
    </source>
</evidence>
<reference evidence="2 3" key="1">
    <citation type="submission" date="2016-11" db="EMBL/GenBank/DDBJ databases">
        <authorList>
            <person name="Jaros S."/>
            <person name="Januszkiewicz K."/>
            <person name="Wedrychowicz H."/>
        </authorList>
    </citation>
    <scope>NUCLEOTIDE SEQUENCE [LARGE SCALE GENOMIC DNA]</scope>
    <source>
        <strain evidence="2 3">CGMCC 1.6102</strain>
    </source>
</reference>
<dbReference type="RefSeq" id="WP_178371447.1">
    <property type="nucleotide sequence ID" value="NZ_FRCY01000003.1"/>
</dbReference>
<dbReference type="EMBL" id="FRCY01000003">
    <property type="protein sequence ID" value="SHM77598.1"/>
    <property type="molecule type" value="Genomic_DNA"/>
</dbReference>
<dbReference type="Proteomes" id="UP000184513">
    <property type="component" value="Unassembled WGS sequence"/>
</dbReference>
<protein>
    <submittedName>
        <fullName evidence="2">Uncharacterized protein</fullName>
    </submittedName>
</protein>
<proteinExistence type="predicted"/>
<evidence type="ECO:0000313" key="2">
    <source>
        <dbReference type="EMBL" id="SHM77598.1"/>
    </source>
</evidence>
<evidence type="ECO:0000313" key="3">
    <source>
        <dbReference type="Proteomes" id="UP000184513"/>
    </source>
</evidence>
<feature type="region of interest" description="Disordered" evidence="1">
    <location>
        <begin position="1"/>
        <end position="52"/>
    </location>
</feature>